<dbReference type="EMBL" id="LLXJ01000551">
    <property type="protein sequence ID" value="PKC08359.1"/>
    <property type="molecule type" value="Genomic_DNA"/>
</dbReference>
<dbReference type="SUPFAM" id="SSF56112">
    <property type="entry name" value="Protein kinase-like (PK-like)"/>
    <property type="match status" value="1"/>
</dbReference>
<dbReference type="InterPro" id="IPR001245">
    <property type="entry name" value="Ser-Thr/Tyr_kinase_cat_dom"/>
</dbReference>
<protein>
    <recommendedName>
        <fullName evidence="1">Protein kinase domain-containing protein</fullName>
    </recommendedName>
</protein>
<dbReference type="GO" id="GO:0005524">
    <property type="term" value="F:ATP binding"/>
    <property type="evidence" value="ECO:0007669"/>
    <property type="project" value="InterPro"/>
</dbReference>
<dbReference type="InterPro" id="IPR011009">
    <property type="entry name" value="Kinase-like_dom_sf"/>
</dbReference>
<gene>
    <name evidence="2" type="ORF">RhiirA5_417015</name>
</gene>
<dbReference type="Pfam" id="PF07714">
    <property type="entry name" value="PK_Tyr_Ser-Thr"/>
    <property type="match status" value="1"/>
</dbReference>
<evidence type="ECO:0000259" key="1">
    <source>
        <dbReference type="PROSITE" id="PS50011"/>
    </source>
</evidence>
<dbReference type="Proteomes" id="UP000232722">
    <property type="component" value="Unassembled WGS sequence"/>
</dbReference>
<dbReference type="GO" id="GO:0004674">
    <property type="term" value="F:protein serine/threonine kinase activity"/>
    <property type="evidence" value="ECO:0007669"/>
    <property type="project" value="TreeGrafter"/>
</dbReference>
<dbReference type="SMART" id="SM00220">
    <property type="entry name" value="S_TKc"/>
    <property type="match status" value="1"/>
</dbReference>
<sequence length="1433" mass="169601">MYPFNKVIKKLIKSSHVKEYKICDKCNYICDAKLFQQNFGNWTSGNNEIDKFIQDTQLSAHDDVKKALEWIPHNRLYNIKYIAKNEFGKKYRANWIDGNINNRNVVNQIWERINYNMFVILVSLNNLKNLTQEFKNKIKIECEFYGITQDPETKNYIMVLNNKCKKCNSGICNIIYFQHKFIDWTSGNNDIDKFIQETQKSVHKESEISHALEWIPYDRLYDIKYIAKDGFGKVYRANWIDGYITYWNIENQNWKRKDYNMFVILKSLNTLKNLTLEIVNEIKLEHEIYGITQDLETENYMMVLNNKCKMCNGICYAIHFQHKFIDWTSGNNDIDKFIQDTQLSTHGNIKKALEWIPYGKLYGITYFAKDGFGKVSYEVYWIDGYIINWNNENQNWKRKDYTSVFLKSLNKKNLILEVVNKINMVYGITQNPETKNYMMVLSHECKKCNSMCNIIHFQHKFIDWTSGNNDIDKFIQDTQLSVHKDSEMSHALEWIPYDRLENFKYVAEGSFGKVYRANWIDGYMANWNSKNQDWKRKGYNMFVILKSLNIPKNLILEIVNETKIEHEIYGITQDPETKNYMIILNNKCKMCNSICYAIYFQHKFIDWTSGNNDIDKFIQDTQLSVHKDSEMSHALEWIPYSRLDDIKYVAEGGFGKVYRANWIDGYMANWNSENQDWKRKGYNMFVILKSLNILKNLILEIVNEIKIEHEIYGITQDPETKNYMMVLNNKCKICKSICYAIYFQYKFIDWTSGNNDIDKFIQNTQLSVHKDSEMSHALEWIPYGRFEDIKYIAEGGFSKVYRANWIDGCITNWNSENQNWKRYGNRDVILKGLNNLKIITKFTNNEVNISFGITQDPETKNYMMVLNNKFKICKTCNGICHAIYFQYKFMDWTSGNNDIDKFIQDIQKSAHYNVEKALEWIPYDRLYDIKYIAKDGFGKVYRANWIDGYMVYWNSENQNWLRKCYNMYVILKNLNTSKNLILGFVNKIKIEHEFYGITQDPETKNYMMVLNNKCKMCKGICYAIHFQHKFMDWTSGNNDIDKFIQDTQKSVHKDSEISHALEWIPYDRLYDIEYIAKGGFGKVFRATWIDSFITNWNSENQNWKRYNENMFVALKSLDNSKNVTSEFMNEIMLHNKVKIDNNVIVRFYGITQDPKTKNYMMVLDYAEDGSLRNYLDKEYKLNWDIMFEYLQNIIVGLKCIHEKEFIHRDLHIGNILKFKYKTAITDLGLCKPANLENAKTNIYGVLPYIAPEILRGQNYTKAGDIYSFGIIMYEVISGLPPYHDLKHDNNLAIKICKGLRPRFNIKVPQLIVHLIKRCLDANPLNRPIAKEIIDILFRWQYESSNEQTIELRAQIKEADKINNNSPSSSILTSTNLGISYNTHSEAIYTSRLLDFNNLPVPKNSDDYYEQNNNIISEEFSESLQIDISQLNIN</sequence>
<reference evidence="2 3" key="1">
    <citation type="submission" date="2016-04" db="EMBL/GenBank/DDBJ databases">
        <title>Genome analyses suggest a sexual origin of heterokaryosis in a supposedly ancient asexual fungus.</title>
        <authorList>
            <person name="Ropars J."/>
            <person name="Sedzielewska K."/>
            <person name="Noel J."/>
            <person name="Charron P."/>
            <person name="Farinelli L."/>
            <person name="Marton T."/>
            <person name="Kruger M."/>
            <person name="Pelin A."/>
            <person name="Brachmann A."/>
            <person name="Corradi N."/>
        </authorList>
    </citation>
    <scope>NUCLEOTIDE SEQUENCE [LARGE SCALE GENOMIC DNA]</scope>
    <source>
        <strain evidence="2 3">A5</strain>
    </source>
</reference>
<evidence type="ECO:0000313" key="2">
    <source>
        <dbReference type="EMBL" id="PKC08359.1"/>
    </source>
</evidence>
<dbReference type="InterPro" id="IPR051681">
    <property type="entry name" value="Ser/Thr_Kinases-Pseudokinases"/>
</dbReference>
<comment type="caution">
    <text evidence="2">The sequence shown here is derived from an EMBL/GenBank/DDBJ whole genome shotgun (WGS) entry which is preliminary data.</text>
</comment>
<reference evidence="2 3" key="2">
    <citation type="submission" date="2017-09" db="EMBL/GenBank/DDBJ databases">
        <title>Extensive intraspecific genome diversity in a model arbuscular mycorrhizal fungus.</title>
        <authorList>
            <person name="Chen E.C."/>
            <person name="Morin E."/>
            <person name="Beaudet D."/>
            <person name="Noel J."/>
            <person name="Ndikumana S."/>
            <person name="Charron P."/>
            <person name="St-Onge C."/>
            <person name="Giorgi J."/>
            <person name="Grigoriev I.V."/>
            <person name="Roux C."/>
            <person name="Martin F.M."/>
            <person name="Corradi N."/>
        </authorList>
    </citation>
    <scope>NUCLEOTIDE SEQUENCE [LARGE SCALE GENOMIC DNA]</scope>
    <source>
        <strain evidence="2 3">A5</strain>
    </source>
</reference>
<feature type="domain" description="Protein kinase" evidence="1">
    <location>
        <begin position="1069"/>
        <end position="1337"/>
    </location>
</feature>
<dbReference type="Gene3D" id="1.10.10.1010">
    <property type="entry name" value="Intein homing endonuclease, domain IV"/>
    <property type="match status" value="7"/>
</dbReference>
<dbReference type="PANTHER" id="PTHR44329">
    <property type="entry name" value="SERINE/THREONINE-PROTEIN KINASE TNNI3K-RELATED"/>
    <property type="match status" value="1"/>
</dbReference>
<proteinExistence type="predicted"/>
<dbReference type="VEuPathDB" id="FungiDB:RhiirA1_535611"/>
<name>A0A2N0PNK4_9GLOM</name>
<dbReference type="VEuPathDB" id="FungiDB:RhiirFUN_000792"/>
<dbReference type="PROSITE" id="PS50011">
    <property type="entry name" value="PROTEIN_KINASE_DOM"/>
    <property type="match status" value="1"/>
</dbReference>
<evidence type="ECO:0000313" key="3">
    <source>
        <dbReference type="Proteomes" id="UP000232722"/>
    </source>
</evidence>
<dbReference type="VEuPathDB" id="FungiDB:FUN_021817"/>
<dbReference type="Gene3D" id="1.10.510.10">
    <property type="entry name" value="Transferase(Phosphotransferase) domain 1"/>
    <property type="match status" value="1"/>
</dbReference>
<dbReference type="InterPro" id="IPR000719">
    <property type="entry name" value="Prot_kinase_dom"/>
</dbReference>
<accession>A0A2N0PNK4</accession>
<organism evidence="2 3">
    <name type="scientific">Rhizophagus irregularis</name>
    <dbReference type="NCBI Taxonomy" id="588596"/>
    <lineage>
        <taxon>Eukaryota</taxon>
        <taxon>Fungi</taxon>
        <taxon>Fungi incertae sedis</taxon>
        <taxon>Mucoromycota</taxon>
        <taxon>Glomeromycotina</taxon>
        <taxon>Glomeromycetes</taxon>
        <taxon>Glomerales</taxon>
        <taxon>Glomeraceae</taxon>
        <taxon>Rhizophagus</taxon>
    </lineage>
</organism>